<evidence type="ECO:0000313" key="3">
    <source>
        <dbReference type="Proteomes" id="UP001168972"/>
    </source>
</evidence>
<protein>
    <submittedName>
        <fullName evidence="2">Uncharacterized protein</fullName>
    </submittedName>
</protein>
<keyword evidence="3" id="KW-1185">Reference proteome</keyword>
<evidence type="ECO:0000313" key="2">
    <source>
        <dbReference type="EMBL" id="KAK0163527.1"/>
    </source>
</evidence>
<feature type="region of interest" description="Disordered" evidence="1">
    <location>
        <begin position="1"/>
        <end position="29"/>
    </location>
</feature>
<comment type="caution">
    <text evidence="2">The sequence shown here is derived from an EMBL/GenBank/DDBJ whole genome shotgun (WGS) entry which is preliminary data.</text>
</comment>
<sequence>MPLKKHTRPIFPGAFCSESKRRNTKASRIEGKRIDKIIKEDDLKGRGQPEAKNDEVELSNFRVRRGRATAAAAANSGYHRQKPKLIMFPGVR</sequence>
<organism evidence="2 3">
    <name type="scientific">Microctonus hyperodae</name>
    <name type="common">Parasitoid wasp</name>
    <dbReference type="NCBI Taxonomy" id="165561"/>
    <lineage>
        <taxon>Eukaryota</taxon>
        <taxon>Metazoa</taxon>
        <taxon>Ecdysozoa</taxon>
        <taxon>Arthropoda</taxon>
        <taxon>Hexapoda</taxon>
        <taxon>Insecta</taxon>
        <taxon>Pterygota</taxon>
        <taxon>Neoptera</taxon>
        <taxon>Endopterygota</taxon>
        <taxon>Hymenoptera</taxon>
        <taxon>Apocrita</taxon>
        <taxon>Ichneumonoidea</taxon>
        <taxon>Braconidae</taxon>
        <taxon>Euphorinae</taxon>
        <taxon>Microctonus</taxon>
    </lineage>
</organism>
<dbReference type="EMBL" id="JAQQBR010001833">
    <property type="protein sequence ID" value="KAK0163527.1"/>
    <property type="molecule type" value="Genomic_DNA"/>
</dbReference>
<reference evidence="2" key="1">
    <citation type="journal article" date="2023" name="bioRxiv">
        <title>Scaffold-level genome assemblies of two parasitoid biocontrol wasps reveal the parthenogenesis mechanism and an associated novel virus.</title>
        <authorList>
            <person name="Inwood S."/>
            <person name="Skelly J."/>
            <person name="Guhlin J."/>
            <person name="Harrop T."/>
            <person name="Goldson S."/>
            <person name="Dearden P."/>
        </authorList>
    </citation>
    <scope>NUCLEOTIDE SEQUENCE</scope>
    <source>
        <strain evidence="2">Lincoln</strain>
        <tissue evidence="2">Whole body</tissue>
    </source>
</reference>
<name>A0AA39KJE0_MICHY</name>
<evidence type="ECO:0000256" key="1">
    <source>
        <dbReference type="SAM" id="MobiDB-lite"/>
    </source>
</evidence>
<accession>A0AA39KJE0</accession>
<gene>
    <name evidence="2" type="ORF">PV327_007200</name>
</gene>
<dbReference type="AlphaFoldDB" id="A0AA39KJE0"/>
<proteinExistence type="predicted"/>
<reference evidence="2" key="2">
    <citation type="submission" date="2023-03" db="EMBL/GenBank/DDBJ databases">
        <authorList>
            <person name="Inwood S.N."/>
            <person name="Skelly J.G."/>
            <person name="Guhlin J."/>
            <person name="Harrop T.W.R."/>
            <person name="Goldson S.G."/>
            <person name="Dearden P.K."/>
        </authorList>
    </citation>
    <scope>NUCLEOTIDE SEQUENCE</scope>
    <source>
        <strain evidence="2">Lincoln</strain>
        <tissue evidence="2">Whole body</tissue>
    </source>
</reference>
<dbReference type="Proteomes" id="UP001168972">
    <property type="component" value="Unassembled WGS sequence"/>
</dbReference>